<protein>
    <submittedName>
        <fullName evidence="1">Uncharacterized protein</fullName>
    </submittedName>
</protein>
<name>A0ABR0GFX3_9PEZI</name>
<dbReference type="EMBL" id="JAFFHA010000006">
    <property type="protein sequence ID" value="KAK4654636.1"/>
    <property type="molecule type" value="Genomic_DNA"/>
</dbReference>
<organism evidence="1 2">
    <name type="scientific">Podospora pseudocomata</name>
    <dbReference type="NCBI Taxonomy" id="2093779"/>
    <lineage>
        <taxon>Eukaryota</taxon>
        <taxon>Fungi</taxon>
        <taxon>Dikarya</taxon>
        <taxon>Ascomycota</taxon>
        <taxon>Pezizomycotina</taxon>
        <taxon>Sordariomycetes</taxon>
        <taxon>Sordariomycetidae</taxon>
        <taxon>Sordariales</taxon>
        <taxon>Podosporaceae</taxon>
        <taxon>Podospora</taxon>
    </lineage>
</organism>
<evidence type="ECO:0000313" key="2">
    <source>
        <dbReference type="Proteomes" id="UP001323405"/>
    </source>
</evidence>
<gene>
    <name evidence="1" type="ORF">QC762_0067630</name>
</gene>
<evidence type="ECO:0000313" key="1">
    <source>
        <dbReference type="EMBL" id="KAK4654636.1"/>
    </source>
</evidence>
<sequence>MPNNYLKQNHREMLFPWLNGSTSERTGNKSPIHKLNNWSKHYLRDVNLGTGVSWQICSQAQQDPLAELFQSRGN</sequence>
<accession>A0ABR0GFX3</accession>
<dbReference type="RefSeq" id="XP_062743611.1">
    <property type="nucleotide sequence ID" value="XM_062883693.1"/>
</dbReference>
<proteinExistence type="predicted"/>
<reference evidence="1 2" key="1">
    <citation type="journal article" date="2023" name="bioRxiv">
        <title>High-quality genome assemblies of four members of thePodospora anserinaspecies complex.</title>
        <authorList>
            <person name="Ament-Velasquez S.L."/>
            <person name="Vogan A.A."/>
            <person name="Wallerman O."/>
            <person name="Hartmann F."/>
            <person name="Gautier V."/>
            <person name="Silar P."/>
            <person name="Giraud T."/>
            <person name="Johannesson H."/>
        </authorList>
    </citation>
    <scope>NUCLEOTIDE SEQUENCE [LARGE SCALE GENOMIC DNA]</scope>
    <source>
        <strain evidence="1 2">CBS 415.72m</strain>
    </source>
</reference>
<dbReference type="Proteomes" id="UP001323405">
    <property type="component" value="Unassembled WGS sequence"/>
</dbReference>
<comment type="caution">
    <text evidence="1">The sequence shown here is derived from an EMBL/GenBank/DDBJ whole genome shotgun (WGS) entry which is preliminary data.</text>
</comment>
<dbReference type="GeneID" id="87903361"/>
<keyword evidence="2" id="KW-1185">Reference proteome</keyword>